<dbReference type="FunFam" id="2.60.40.60:FF:000153">
    <property type="entry name" value="Dachsous cadherin-related 2"/>
    <property type="match status" value="1"/>
</dbReference>
<evidence type="ECO:0000256" key="13">
    <source>
        <dbReference type="SAM" id="MobiDB-lite"/>
    </source>
</evidence>
<evidence type="ECO:0000256" key="5">
    <source>
        <dbReference type="ARBA" id="ARBA00022737"/>
    </source>
</evidence>
<dbReference type="FunFam" id="2.60.40.60:FF:000116">
    <property type="entry name" value="Dachsous cadherin-related 2"/>
    <property type="match status" value="2"/>
</dbReference>
<evidence type="ECO:0000256" key="9">
    <source>
        <dbReference type="ARBA" id="ARBA00023136"/>
    </source>
</evidence>
<feature type="region of interest" description="Disordered" evidence="13">
    <location>
        <begin position="3353"/>
        <end position="3375"/>
    </location>
</feature>
<feature type="domain" description="Cadherin" evidence="16">
    <location>
        <begin position="2684"/>
        <end position="2787"/>
    </location>
</feature>
<feature type="domain" description="Cadherin" evidence="16">
    <location>
        <begin position="1861"/>
        <end position="1959"/>
    </location>
</feature>
<dbReference type="FunFam" id="2.60.40.60:FF:000081">
    <property type="entry name" value="protocadherin Fat 4"/>
    <property type="match status" value="1"/>
</dbReference>
<feature type="domain" description="Cadherin" evidence="16">
    <location>
        <begin position="2479"/>
        <end position="2583"/>
    </location>
</feature>
<feature type="domain" description="Cadherin" evidence="16">
    <location>
        <begin position="2065"/>
        <end position="2168"/>
    </location>
</feature>
<evidence type="ECO:0000256" key="11">
    <source>
        <dbReference type="ARBA" id="ARBA00023180"/>
    </source>
</evidence>
<dbReference type="FunFam" id="2.60.40.60:FF:000226">
    <property type="entry name" value="Dachsous, isoform B"/>
    <property type="match status" value="1"/>
</dbReference>
<dbReference type="SUPFAM" id="SSF49313">
    <property type="entry name" value="Cadherin-like"/>
    <property type="match status" value="27"/>
</dbReference>
<dbReference type="GO" id="GO:0007156">
    <property type="term" value="P:homophilic cell adhesion via plasma membrane adhesion molecules"/>
    <property type="evidence" value="ECO:0007669"/>
    <property type="project" value="InterPro"/>
</dbReference>
<feature type="domain" description="Cadherin" evidence="16">
    <location>
        <begin position="1641"/>
        <end position="1745"/>
    </location>
</feature>
<keyword evidence="10" id="KW-1015">Disulfide bond</keyword>
<evidence type="ECO:0000256" key="3">
    <source>
        <dbReference type="ARBA" id="ARBA00022692"/>
    </source>
</evidence>
<feature type="domain" description="Cadherin" evidence="16">
    <location>
        <begin position="720"/>
        <end position="783"/>
    </location>
</feature>
<feature type="transmembrane region" description="Helical" evidence="14">
    <location>
        <begin position="3230"/>
        <end position="3254"/>
    </location>
</feature>
<feature type="domain" description="Cadherin" evidence="16">
    <location>
        <begin position="2274"/>
        <end position="2375"/>
    </location>
</feature>
<dbReference type="FunFam" id="2.60.40.60:FF:000181">
    <property type="entry name" value="Predicted protein"/>
    <property type="match status" value="1"/>
</dbReference>
<evidence type="ECO:0000256" key="4">
    <source>
        <dbReference type="ARBA" id="ARBA00022729"/>
    </source>
</evidence>
<feature type="domain" description="Cadherin" evidence="16">
    <location>
        <begin position="891"/>
        <end position="998"/>
    </location>
</feature>
<feature type="compositionally biased region" description="Basic and acidic residues" evidence="13">
    <location>
        <begin position="285"/>
        <end position="296"/>
    </location>
</feature>
<proteinExistence type="predicted"/>
<dbReference type="SMART" id="SM00112">
    <property type="entry name" value="CA"/>
    <property type="match status" value="27"/>
</dbReference>
<feature type="domain" description="Cadherin" evidence="16">
    <location>
        <begin position="785"/>
        <end position="890"/>
    </location>
</feature>
<feature type="domain" description="Cadherin" evidence="16">
    <location>
        <begin position="1554"/>
        <end position="1644"/>
    </location>
</feature>
<dbReference type="PANTHER" id="PTHR24026">
    <property type="entry name" value="FAT ATYPICAL CADHERIN-RELATED"/>
    <property type="match status" value="1"/>
</dbReference>
<feature type="domain" description="Cadherin" evidence="16">
    <location>
        <begin position="1220"/>
        <end position="1322"/>
    </location>
</feature>
<feature type="domain" description="Cadherin" evidence="16">
    <location>
        <begin position="2904"/>
        <end position="3009"/>
    </location>
</feature>
<evidence type="ECO:0000256" key="8">
    <source>
        <dbReference type="ARBA" id="ARBA00022989"/>
    </source>
</evidence>
<keyword evidence="5" id="KW-0677">Repeat</keyword>
<dbReference type="GO" id="GO:0048699">
    <property type="term" value="P:generation of neurons"/>
    <property type="evidence" value="ECO:0007669"/>
    <property type="project" value="UniProtKB-ARBA"/>
</dbReference>
<feature type="domain" description="Cadherin" evidence="16">
    <location>
        <begin position="44"/>
        <end position="144"/>
    </location>
</feature>
<keyword evidence="6 12" id="KW-0106">Calcium</keyword>
<evidence type="ECO:0000256" key="10">
    <source>
        <dbReference type="ARBA" id="ARBA00023157"/>
    </source>
</evidence>
<feature type="signal peptide" evidence="15">
    <location>
        <begin position="1"/>
        <end position="43"/>
    </location>
</feature>
<dbReference type="PROSITE" id="PS00232">
    <property type="entry name" value="CADHERIN_1"/>
    <property type="match status" value="12"/>
</dbReference>
<feature type="domain" description="Cadherin" evidence="16">
    <location>
        <begin position="3118"/>
        <end position="3226"/>
    </location>
</feature>
<dbReference type="EMBL" id="OW240917">
    <property type="protein sequence ID" value="CAH2301205.1"/>
    <property type="molecule type" value="Genomic_DNA"/>
</dbReference>
<dbReference type="InterPro" id="IPR015919">
    <property type="entry name" value="Cadherin-like_sf"/>
</dbReference>
<organism evidence="17 18">
    <name type="scientific">Pelobates cultripes</name>
    <name type="common">Western spadefoot toad</name>
    <dbReference type="NCBI Taxonomy" id="61616"/>
    <lineage>
        <taxon>Eukaryota</taxon>
        <taxon>Metazoa</taxon>
        <taxon>Chordata</taxon>
        <taxon>Craniata</taxon>
        <taxon>Vertebrata</taxon>
        <taxon>Euteleostomi</taxon>
        <taxon>Amphibia</taxon>
        <taxon>Batrachia</taxon>
        <taxon>Anura</taxon>
        <taxon>Pelobatoidea</taxon>
        <taxon>Pelobatidae</taxon>
        <taxon>Pelobates</taxon>
    </lineage>
</organism>
<name>A0AAD1SJW2_PELCU</name>
<feature type="domain" description="Cadherin" evidence="16">
    <location>
        <begin position="376"/>
        <end position="424"/>
    </location>
</feature>
<dbReference type="FunFam" id="2.60.40.60:FF:000211">
    <property type="entry name" value="Dachsous cadherin-related 2"/>
    <property type="match status" value="1"/>
</dbReference>
<dbReference type="Pfam" id="PF00028">
    <property type="entry name" value="Cadherin"/>
    <property type="match status" value="24"/>
</dbReference>
<evidence type="ECO:0000313" key="18">
    <source>
        <dbReference type="Proteomes" id="UP001295444"/>
    </source>
</evidence>
<keyword evidence="18" id="KW-1185">Reference proteome</keyword>
<feature type="domain" description="Cadherin" evidence="16">
    <location>
        <begin position="2583"/>
        <end position="2683"/>
    </location>
</feature>
<keyword evidence="2" id="KW-0245">EGF-like domain</keyword>
<dbReference type="PRINTS" id="PR00205">
    <property type="entry name" value="CADHERIN"/>
</dbReference>
<comment type="subcellular location">
    <subcellularLocation>
        <location evidence="1">Membrane</location>
        <topology evidence="1">Single-pass membrane protein</topology>
    </subcellularLocation>
</comment>
<feature type="domain" description="Cadherin" evidence="16">
    <location>
        <begin position="999"/>
        <end position="1102"/>
    </location>
</feature>
<keyword evidence="8 14" id="KW-1133">Transmembrane helix</keyword>
<dbReference type="FunFam" id="2.60.40.60:FF:000101">
    <property type="entry name" value="FAT atypical cadherin 4"/>
    <property type="match status" value="1"/>
</dbReference>
<feature type="domain" description="Cadherin" evidence="16">
    <location>
        <begin position="1960"/>
        <end position="2064"/>
    </location>
</feature>
<reference evidence="17" key="1">
    <citation type="submission" date="2022-03" db="EMBL/GenBank/DDBJ databases">
        <authorList>
            <person name="Alioto T."/>
            <person name="Alioto T."/>
            <person name="Gomez Garrido J."/>
        </authorList>
    </citation>
    <scope>NUCLEOTIDE SEQUENCE</scope>
</reference>
<evidence type="ECO:0000256" key="15">
    <source>
        <dbReference type="SAM" id="SignalP"/>
    </source>
</evidence>
<feature type="chain" id="PRO_5042063594" evidence="15">
    <location>
        <begin position="44"/>
        <end position="3607"/>
    </location>
</feature>
<feature type="domain" description="Cadherin" evidence="16">
    <location>
        <begin position="1754"/>
        <end position="1855"/>
    </location>
</feature>
<dbReference type="InterPro" id="IPR002126">
    <property type="entry name" value="Cadherin-like_dom"/>
</dbReference>
<evidence type="ECO:0000256" key="1">
    <source>
        <dbReference type="ARBA" id="ARBA00004167"/>
    </source>
</evidence>
<keyword evidence="7" id="KW-0130">Cell adhesion</keyword>
<gene>
    <name evidence="17" type="ORF">PECUL_23A057121</name>
</gene>
<feature type="domain" description="Cadherin" evidence="16">
    <location>
        <begin position="2376"/>
        <end position="2478"/>
    </location>
</feature>
<evidence type="ECO:0000313" key="17">
    <source>
        <dbReference type="EMBL" id="CAH2301205.1"/>
    </source>
</evidence>
<accession>A0AAD1SJW2</accession>
<evidence type="ECO:0000256" key="12">
    <source>
        <dbReference type="PROSITE-ProRule" id="PRU00043"/>
    </source>
</evidence>
<evidence type="ECO:0000256" key="6">
    <source>
        <dbReference type="ARBA" id="ARBA00022837"/>
    </source>
</evidence>
<feature type="compositionally biased region" description="Polar residues" evidence="13">
    <location>
        <begin position="3324"/>
        <end position="3334"/>
    </location>
</feature>
<feature type="region of interest" description="Disordered" evidence="13">
    <location>
        <begin position="3317"/>
        <end position="3341"/>
    </location>
</feature>
<protein>
    <submittedName>
        <fullName evidence="17">Protocadherin-23</fullName>
    </submittedName>
</protein>
<feature type="domain" description="Cadherin" evidence="16">
    <location>
        <begin position="3017"/>
        <end position="3117"/>
    </location>
</feature>
<dbReference type="PROSITE" id="PS50268">
    <property type="entry name" value="CADHERIN_2"/>
    <property type="match status" value="27"/>
</dbReference>
<feature type="domain" description="Cadherin" evidence="16">
    <location>
        <begin position="2788"/>
        <end position="2903"/>
    </location>
</feature>
<keyword evidence="4 15" id="KW-0732">Signal</keyword>
<keyword evidence="11" id="KW-0325">Glycoprotein</keyword>
<dbReference type="GO" id="GO:0060429">
    <property type="term" value="P:epithelium development"/>
    <property type="evidence" value="ECO:0007669"/>
    <property type="project" value="UniProtKB-ARBA"/>
</dbReference>
<dbReference type="FunFam" id="2.60.40.60:FF:000255">
    <property type="entry name" value="protocadherin-23 isoform X2"/>
    <property type="match status" value="1"/>
</dbReference>
<evidence type="ECO:0000256" key="7">
    <source>
        <dbReference type="ARBA" id="ARBA00022889"/>
    </source>
</evidence>
<dbReference type="CDD" id="cd11304">
    <property type="entry name" value="Cadherin_repeat"/>
    <property type="match status" value="28"/>
</dbReference>
<dbReference type="FunFam" id="2.60.40.60:FF:000140">
    <property type="entry name" value="Dachsous cadherin-related 1"/>
    <property type="match status" value="1"/>
</dbReference>
<feature type="domain" description="Cadherin" evidence="16">
    <location>
        <begin position="2169"/>
        <end position="2273"/>
    </location>
</feature>
<feature type="domain" description="Cadherin" evidence="16">
    <location>
        <begin position="1323"/>
        <end position="1429"/>
    </location>
</feature>
<feature type="domain" description="Cadherin" evidence="16">
    <location>
        <begin position="1430"/>
        <end position="1532"/>
    </location>
</feature>
<keyword evidence="3 14" id="KW-0812">Transmembrane</keyword>
<dbReference type="Gene3D" id="2.60.40.60">
    <property type="entry name" value="Cadherins"/>
    <property type="match status" value="28"/>
</dbReference>
<dbReference type="PANTHER" id="PTHR24026:SF136">
    <property type="entry name" value="PROTOCADHERIN-23"/>
    <property type="match status" value="1"/>
</dbReference>
<keyword evidence="9 14" id="KW-0472">Membrane</keyword>
<evidence type="ECO:0000259" key="16">
    <source>
        <dbReference type="PROSITE" id="PS50268"/>
    </source>
</evidence>
<feature type="region of interest" description="Disordered" evidence="13">
    <location>
        <begin position="273"/>
        <end position="319"/>
    </location>
</feature>
<dbReference type="GO" id="GO:0005886">
    <property type="term" value="C:plasma membrane"/>
    <property type="evidence" value="ECO:0007669"/>
    <property type="project" value="InterPro"/>
</dbReference>
<dbReference type="FunFam" id="2.60.40.60:FF:000024">
    <property type="entry name" value="FAT atypical cadherin 3"/>
    <property type="match status" value="1"/>
</dbReference>
<dbReference type="FunFam" id="2.60.40.60:FF:000263">
    <property type="entry name" value="LOW QUALITY PROTEIN: protocadherin-23"/>
    <property type="match status" value="1"/>
</dbReference>
<feature type="compositionally biased region" description="Basic and acidic residues" evidence="13">
    <location>
        <begin position="626"/>
        <end position="639"/>
    </location>
</feature>
<evidence type="ECO:0000256" key="2">
    <source>
        <dbReference type="ARBA" id="ARBA00022536"/>
    </source>
</evidence>
<sequence>MGPSSVHGVPACRGRGVRARGCCCLPPLQLIVLLLCTGCCCRAQVYNLSLAVDEGLPAGTLVGDIRAGLPEGSPGEGFFLSEEDGESPVLRDFAVDSETGIVRTLRALDRERRERYRFVAATLLGEVVQVDIRVRDVNDHSPAFPLRSLRMQVSELTPPGTSFRLPAARDPDTGEHGLRGYSLLMGGRGAPFIIRYGGTQQGSDGGTGELRDHLRDWSELEDSREEGIGKDERPPRVWEERTELGVIGGRNMENEGGEATLRVHSDGLEKGILPGEQPYSDQTNDELKKHTRDVRNDNTGVGDMENGQAERQAHRDNSFTSWQEYATDRQGYELSTEPYDYGAYGDTGRQDATGDSNEDLHMEGTGIDSRLHPLDLVLTQWLDREELDSYQLQVEAFDGGHPRRTGRLTVDIIVMDANDNPPTFDQTEYQGWAWENAPLGTPICTVHATDPDLGSNGEVSYSLRSGEGYFIVEGDSGIVRVSRPLDREQRGFHQLVVQASDGGDQPEVSSVLLTIRVLDVNDNSPHIHITLLTDNGRPEVSEGAHVGEYLARISVSDPDLESEEGPREQKDNVELKIQDNVRQVKKGYDKEAESLGSRQGQVDSTRDIRQKINRHQIKGDTGNMGKPKEQDSPDIDRKGGVRPVSNIEAGIQEEQHNSSHRTQAESILGIRRRNEELKHPLRNLDNSNQNMSARHREHNQQISSRSEMQQHVIVTLEGGEGFFSLRPVGPHLFFLCVEAPLDRETKDLYELKLLATDSGSPPLQSHKTLLLRITDLNDQPPYFTQPEGYQTSISEAASPGTGILKVNAQDMDEEGPNASITYSLKVGPDSLFFSIDPHTGVLSTTRVLDYEKESVLHVVVVATDHGSPPLSSSSQVTILVEDINDNEPVFFQQFYNVTLQEHTTVGQCFLQVKATDADSGLFGHICYSVYDGFHDSKESQKFSIDRETGQICVRQDINREGEPGSYDLLVKAQDEGGLSAQAFVRIEIEDINDNAPTFEPTTYMASISSHAQPGTEILNVLASDRDGGSFGEVTYELIPGDLSSLFTVDSSTGIIYLISTLNHLEDARIFLSVSARDKGGLTSTVNASVTINILKTAVAPAIFEKNRYTFFIPEDAPKGSAVGTVKAREPAMREDETPGRSLWCPELQHISYKILSGNLNELFSINSQYGIIKTKQELDHETQPLVVLIVQSQMGNASVFSNTQVNISITDVNDNAPHFPVENERIIIYQHNQPGTALYVAQAKDPDSEFNGLISYSIASEKQDMFSIDPSLGILYLNSTLMMICEHILLIQAEDSGHPTLRSHLTLTISVEQLEEVKVLTFGNMVHHIEVSEGSPVNSRIIQVKAYIQGFQSISSKIVYTLNPVINSVTFGMHRSTGWIFLRRSLDYETTKTYNLKVFAKCIEHGEELTATTSVIINVLDENDNSPTFNQDFNFFTVEENPVPQGVIGTISAFDMDSGKNGQLSYFLLSEGSNFLISSTTGEIINCAALDREQKSYHQLTVLVTDHGSPRRNATTIVYIRVADLNDNKPYFPQVTSGKQLRIKVFETESEQVVANMFAKDPDDGRNGTVVHALTSDNHSGQFIINSTSGEIRTAQALSVNMRSYYQVTVTATDLGTPPLQDYAILNIEVIPSIKERSKLFPELQTYKVPENVKPGQIIASLKPYDHTFSLNRKLHYHINDEDHGHFLMESSTGEIYLTKQLDYETKSQYVLSISIQDNNESPPQNHSSFIKLDIVDTNDHSPLFHDSFIVIGVREDIPVGTHVYTFKAKDGDGSLQNSKVKYSLNADEISINPFIIDEWDGTLITAKELDRETMDSFVLTVIATDQVTNITHRRLGSLTARIVIQDVNDNSPYFVSLPVASVMEDAEIGSLIHHIAAEDPDNGRNGKITFRILDGNSKQAFWLDETTGWLTLCSPVDRELQSLYVLTILAFDDGSPVLSTTQTMTVTVIDVNDESPKFLKPLYEATVPENREPGFYVIRIEAVDSDSGINSMLAYQIVPGPAHGLFRINPHTGELVTAAIFDREKQEHIFLKVVVTDGGAPTLSSTATIMCTVLDENDSTPEFLHPSVEIHIPENQELGIIHKALALDKDSGNNGIVHFQIIGGNTGEYFAMNNTSGELWATRSLDREDVSNFTIILECYDLGSPRRSSTAKLQIKILDQNDNPPTFSKSQYRTSVKEDLTIGSNVLNLSASDTDEGLNGEIIYSLIDDTQGVFTINCTTGSIVTTKALDRELKQQFAFRVVASDCSTHGPKSTTVKVLVNVEDVNDNSPLFSDDLVHVFVSPKILVNQTVATVHASDVDLGLNGTVVYNLVEEDSLFQINRETGDIILQMPLPSDSFKSVALKVEASDLGTPARIATCLVIIDIQDLEQEIVFGHNLYKATILENSVPGTSVLTVWAQHYKPKGEAIHYYILSGNEEEAFRLNNVTGELTVKEPSSLDFEVRNKINLVVSAETSTFVTYCTVRISIQDINDSPPVFEKSHHIVSVLEGQAYNIFITQVFAADADSGINGQIDYSIIGGNENTAFVIDPQHGILSTNAILDREIKSSYRLGLQASDRGSPSLSATSEVLVLVSDINDNAPTIPPLETVSVAEDVAPGYTVTRVSANDVDLQPVLLYSFTKDGNPGQKFAIDRHTGVVTLIAPLDYEETSQYNLRIQTSDLIHQSEAELTIKILDENDNPPVFTQDSYKVTVPELTAPGTFIISVSATDKDSMLFGPISYKILAPSKGFTIHPASGSIHTNMPVEIKDKRTVLHILIEAEDSGNPPLASTASLEILIHDVNNYAPKFSEEVYRISVTEDTPVGDAVLTFTATDLDWTHENAYIDYSIVSGNTQNLFYVESSGVYSRTPFVVVGKLIINNVLDYEIAPNHKLVLVASDQGFPSLNSSVTVFISIIDSNDNPPIFGNMEHHVSIREHHPVNSDVTSIIATDCDTGDNGVITYSIASGNDEGYFTIREQDGTIILLRELDYEEIMSFTLTVQATDGWGNRRNVAFSELFINVLDDNDFPPKFPFHSLSCSLRENVPSFTPVCSVYAIDLDSGPFGVLSYSILTVCLNDHTNQDTFFIDSLTGNIYTKHSIDYETQKKYCLVVQVKDKSESTSSVLVYVDIEGEDEYQPIFYKNQYIFDLPKENNPGQEVGKVEASDDDGGLDGIIEYFLDRPSQFFSVNITNGIIYLTRSVHKQRSSIKKNDEVIELFVQARSPKFDSKTTTCNVQVNISSALETYPGMSANILSISFSISFVVFLLLAISFIGIILRYKRKDVVNACGIKDTDIPAFPNSNGKDCISDEGPKYENIKSIVAPDTSEWLGLVGIREKKDTGNKCRNSDSSGHGSTEGETAEDEEIKMINEYPLRKESSSVLTERASRVPDSGIPRESDLLSCESDETDVVIGTESTESIVNIKDENEEEGHNRQFSCEKELPKAHLNSERLEKDNTTIPDTKQDYIYIPTSYDSRYGSLASLVASDEDLRGSYNWDYLLSWEPRFQTLSSVFCDIGKLKDEKMSRHGIPKQKKPLIFPPPLITSVAQPGIRAVPPRMPTILSGQPFLKYPRSPFFTNLACQSSTMSPTFSPSLSMLTVHTPSTSPPDTIISGTSAPTLSEELLIQQEFQV</sequence>
<dbReference type="InterPro" id="IPR020894">
    <property type="entry name" value="Cadherin_CS"/>
</dbReference>
<dbReference type="GO" id="GO:0003007">
    <property type="term" value="P:heart morphogenesis"/>
    <property type="evidence" value="ECO:0007669"/>
    <property type="project" value="UniProtKB-ARBA"/>
</dbReference>
<evidence type="ECO:0000256" key="14">
    <source>
        <dbReference type="SAM" id="Phobius"/>
    </source>
</evidence>
<dbReference type="Proteomes" id="UP001295444">
    <property type="component" value="Chromosome 06"/>
</dbReference>
<dbReference type="GO" id="GO:0005509">
    <property type="term" value="F:calcium ion binding"/>
    <property type="evidence" value="ECO:0007669"/>
    <property type="project" value="UniProtKB-UniRule"/>
</dbReference>
<dbReference type="FunFam" id="2.60.40.60:FF:000032">
    <property type="entry name" value="FAT atypical cadherin 1"/>
    <property type="match status" value="1"/>
</dbReference>
<dbReference type="FunFam" id="2.60.40.60:FF:000020">
    <property type="entry name" value="Dachsous cadherin-related 1b"/>
    <property type="match status" value="6"/>
</dbReference>
<dbReference type="FunFam" id="2.60.40.60:FF:000104">
    <property type="entry name" value="cadherin-23 isoform X1"/>
    <property type="match status" value="2"/>
</dbReference>
<feature type="domain" description="Cadherin" evidence="16">
    <location>
        <begin position="435"/>
        <end position="527"/>
    </location>
</feature>
<feature type="region of interest" description="Disordered" evidence="13">
    <location>
        <begin position="614"/>
        <end position="694"/>
    </location>
</feature>
<dbReference type="GO" id="GO:0048729">
    <property type="term" value="P:tissue morphogenesis"/>
    <property type="evidence" value="ECO:0007669"/>
    <property type="project" value="UniProtKB-ARBA"/>
</dbReference>
<dbReference type="GO" id="GO:0007163">
    <property type="term" value="P:establishment or maintenance of cell polarity"/>
    <property type="evidence" value="ECO:0007669"/>
    <property type="project" value="UniProtKB-ARBA"/>
</dbReference>
<feature type="domain" description="Cadherin" evidence="16">
    <location>
        <begin position="1104"/>
        <end position="1219"/>
    </location>
</feature>